<evidence type="ECO:0000313" key="3">
    <source>
        <dbReference type="Proteomes" id="UP000766550"/>
    </source>
</evidence>
<keyword evidence="3" id="KW-1185">Reference proteome</keyword>
<keyword evidence="1" id="KW-1133">Transmembrane helix</keyword>
<feature type="transmembrane region" description="Helical" evidence="1">
    <location>
        <begin position="107"/>
        <end position="131"/>
    </location>
</feature>
<name>A0A8J8C5T4_9EURY</name>
<feature type="transmembrane region" description="Helical" evidence="1">
    <location>
        <begin position="197"/>
        <end position="222"/>
    </location>
</feature>
<dbReference type="InterPro" id="IPR018688">
    <property type="entry name" value="PpoB2-like"/>
</dbReference>
<dbReference type="AlphaFoldDB" id="A0A8J8C5T4"/>
<dbReference type="EMBL" id="JAHQXF010000001">
    <property type="protein sequence ID" value="MBV0923083.1"/>
    <property type="molecule type" value="Genomic_DNA"/>
</dbReference>
<dbReference type="Pfam" id="PF09948">
    <property type="entry name" value="PpoB2"/>
    <property type="match status" value="1"/>
</dbReference>
<dbReference type="OrthoDB" id="11125at2157"/>
<dbReference type="Proteomes" id="UP000766550">
    <property type="component" value="Unassembled WGS sequence"/>
</dbReference>
<protein>
    <submittedName>
        <fullName evidence="2">DUF2182 domain-containing protein</fullName>
    </submittedName>
</protein>
<dbReference type="RefSeq" id="WP_162316239.1">
    <property type="nucleotide sequence ID" value="NZ_JAHQXF010000001.1"/>
</dbReference>
<keyword evidence="1" id="KW-0812">Transmembrane</keyword>
<comment type="caution">
    <text evidence="2">The sequence shown here is derived from an EMBL/GenBank/DDBJ whole genome shotgun (WGS) entry which is preliminary data.</text>
</comment>
<accession>A0A8J8C5T4</accession>
<feature type="transmembrane region" description="Helical" evidence="1">
    <location>
        <begin position="242"/>
        <end position="262"/>
    </location>
</feature>
<feature type="transmembrane region" description="Helical" evidence="1">
    <location>
        <begin position="68"/>
        <end position="86"/>
    </location>
</feature>
<feature type="transmembrane region" description="Helical" evidence="1">
    <location>
        <begin position="143"/>
        <end position="161"/>
    </location>
</feature>
<sequence>MREAFRRRFGLQRAPTVALVTYVIALLAWVAVVERWLPMVGSDGGMEMQMSAPGAPEAMALSNGLPGVGLYLVMWGVMMVAMMYPSSVPLFRMYHRTIAGATRSGRAARLAAFMGTYALVWTLTGVVPLAVNAVVPVAAVAESHTALLFGGTLVLLSAYQLSPYKYRCLRYCRTPLGFLMEYQRPGIRGAAAMSARFSLFCVGCCWALFAVMVVVGSMNVLWMAALTVVLSLERLVGWGERLASGVGVLAGVGGAALLLFALS</sequence>
<feature type="transmembrane region" description="Helical" evidence="1">
    <location>
        <begin position="12"/>
        <end position="32"/>
    </location>
</feature>
<reference evidence="2 3" key="1">
    <citation type="submission" date="2021-06" db="EMBL/GenBank/DDBJ databases">
        <title>New haloarchaea isolates fom saline soil.</title>
        <authorList>
            <person name="Duran-Viseras A."/>
            <person name="Sanchez-Porro C.S."/>
            <person name="Ventosa A."/>
        </authorList>
    </citation>
    <scope>NUCLEOTIDE SEQUENCE [LARGE SCALE GENOMIC DNA]</scope>
    <source>
        <strain evidence="2 3">JCM 183640</strain>
    </source>
</reference>
<proteinExistence type="predicted"/>
<evidence type="ECO:0000313" key="2">
    <source>
        <dbReference type="EMBL" id="MBV0923083.1"/>
    </source>
</evidence>
<organism evidence="2 3">
    <name type="scientific">Haloarcula limicola</name>
    <dbReference type="NCBI Taxonomy" id="1429915"/>
    <lineage>
        <taxon>Archaea</taxon>
        <taxon>Methanobacteriati</taxon>
        <taxon>Methanobacteriota</taxon>
        <taxon>Stenosarchaea group</taxon>
        <taxon>Halobacteria</taxon>
        <taxon>Halobacteriales</taxon>
        <taxon>Haloarculaceae</taxon>
        <taxon>Haloarcula</taxon>
    </lineage>
</organism>
<evidence type="ECO:0000256" key="1">
    <source>
        <dbReference type="SAM" id="Phobius"/>
    </source>
</evidence>
<keyword evidence="1" id="KW-0472">Membrane</keyword>
<gene>
    <name evidence="2" type="ORF">KTS45_02625</name>
</gene>